<accession>A0ABX8SHS0</accession>
<proteinExistence type="predicted"/>
<keyword evidence="1" id="KW-0472">Membrane</keyword>
<evidence type="ECO:0000256" key="1">
    <source>
        <dbReference type="SAM" id="Phobius"/>
    </source>
</evidence>
<name>A0ABX8SHS0_9ACTN</name>
<dbReference type="Proteomes" id="UP000824504">
    <property type="component" value="Chromosome"/>
</dbReference>
<dbReference type="EMBL" id="CP079216">
    <property type="protein sequence ID" value="QXT62215.1"/>
    <property type="molecule type" value="Genomic_DNA"/>
</dbReference>
<keyword evidence="3" id="KW-1185">Reference proteome</keyword>
<feature type="transmembrane region" description="Helical" evidence="1">
    <location>
        <begin position="38"/>
        <end position="58"/>
    </location>
</feature>
<keyword evidence="1" id="KW-1133">Transmembrane helix</keyword>
<gene>
    <name evidence="2" type="ORF">KDB89_10640</name>
</gene>
<evidence type="ECO:0000313" key="3">
    <source>
        <dbReference type="Proteomes" id="UP000824504"/>
    </source>
</evidence>
<keyword evidence="1" id="KW-0812">Transmembrane</keyword>
<dbReference type="RefSeq" id="WP_219080847.1">
    <property type="nucleotide sequence ID" value="NZ_CP079216.1"/>
</dbReference>
<reference evidence="2 3" key="1">
    <citation type="submission" date="2021-07" db="EMBL/GenBank/DDBJ databases">
        <title>complete genome sequencing of Tessaracoccus sp.J1M15.</title>
        <authorList>
            <person name="Bae J.-W."/>
            <person name="Kim D.-y."/>
        </authorList>
    </citation>
    <scope>NUCLEOTIDE SEQUENCE [LARGE SCALE GENOMIC DNA]</scope>
    <source>
        <strain evidence="2 3">J1M15</strain>
    </source>
</reference>
<organism evidence="2 3">
    <name type="scientific">Tessaracoccus palaemonis</name>
    <dbReference type="NCBI Taxonomy" id="2829499"/>
    <lineage>
        <taxon>Bacteria</taxon>
        <taxon>Bacillati</taxon>
        <taxon>Actinomycetota</taxon>
        <taxon>Actinomycetes</taxon>
        <taxon>Propionibacteriales</taxon>
        <taxon>Propionibacteriaceae</taxon>
        <taxon>Tessaracoccus</taxon>
    </lineage>
</organism>
<dbReference type="PROSITE" id="PS51257">
    <property type="entry name" value="PROKAR_LIPOPROTEIN"/>
    <property type="match status" value="1"/>
</dbReference>
<sequence>MRKMRQVVSGLAVILVGLVILGTTTVFSCSEVACGPSFSPSALLFAIAAFVTGGFLLFRR</sequence>
<protein>
    <submittedName>
        <fullName evidence="2">Uncharacterized protein</fullName>
    </submittedName>
</protein>
<evidence type="ECO:0000313" key="2">
    <source>
        <dbReference type="EMBL" id="QXT62215.1"/>
    </source>
</evidence>